<proteinExistence type="predicted"/>
<dbReference type="EMBL" id="CP109546">
    <property type="protein sequence ID" value="WTZ08420.1"/>
    <property type="molecule type" value="Genomic_DNA"/>
</dbReference>
<protein>
    <submittedName>
        <fullName evidence="1">Uncharacterized protein</fullName>
    </submittedName>
</protein>
<sequence>MTYFILPLAASILIVALNTAVLVRRDRRTMACRRSPREPE</sequence>
<gene>
    <name evidence="1" type="ORF">OG699_10725</name>
</gene>
<dbReference type="AlphaFoldDB" id="A0AAU3HU22"/>
<name>A0AAU3HU22_9ACTN</name>
<evidence type="ECO:0000313" key="1">
    <source>
        <dbReference type="EMBL" id="WTZ08420.1"/>
    </source>
</evidence>
<reference evidence="1" key="1">
    <citation type="submission" date="2022-10" db="EMBL/GenBank/DDBJ databases">
        <title>The complete genomes of actinobacterial strains from the NBC collection.</title>
        <authorList>
            <person name="Joergensen T.S."/>
            <person name="Alvarez Arevalo M."/>
            <person name="Sterndorff E.B."/>
            <person name="Faurdal D."/>
            <person name="Vuksanovic O."/>
            <person name="Mourched A.-S."/>
            <person name="Charusanti P."/>
            <person name="Shaw S."/>
            <person name="Blin K."/>
            <person name="Weber T."/>
        </authorList>
    </citation>
    <scope>NUCLEOTIDE SEQUENCE</scope>
    <source>
        <strain evidence="1">NBC_01393</strain>
    </source>
</reference>
<accession>A0AAU3HU22</accession>
<organism evidence="1">
    <name type="scientific">Streptomyces sp. NBC_01393</name>
    <dbReference type="NCBI Taxonomy" id="2903851"/>
    <lineage>
        <taxon>Bacteria</taxon>
        <taxon>Bacillati</taxon>
        <taxon>Actinomycetota</taxon>
        <taxon>Actinomycetes</taxon>
        <taxon>Kitasatosporales</taxon>
        <taxon>Streptomycetaceae</taxon>
        <taxon>Streptomyces</taxon>
    </lineage>
</organism>